<proteinExistence type="predicted"/>
<evidence type="ECO:0000313" key="2">
    <source>
        <dbReference type="Proteomes" id="UP000663866"/>
    </source>
</evidence>
<keyword evidence="2" id="KW-1185">Reference proteome</keyword>
<feature type="non-terminal residue" evidence="1">
    <location>
        <position position="1"/>
    </location>
</feature>
<evidence type="ECO:0000313" key="1">
    <source>
        <dbReference type="EMBL" id="CAF4436833.1"/>
    </source>
</evidence>
<accession>A0A820RK13</accession>
<sequence length="114" mass="12952">LTPRVPNNHTANGPLTVAEAKRLKCLKIVGIIVAVEKTVSDDSSPEDDDDEIKRLIRIGYHGPVQPNEVEITLRNLPGRTSTVVYDRIRRNTAKYMAQYYDRISPCHIRRNTII</sequence>
<reference evidence="1" key="1">
    <citation type="submission" date="2021-02" db="EMBL/GenBank/DDBJ databases">
        <authorList>
            <person name="Nowell W R."/>
        </authorList>
    </citation>
    <scope>NUCLEOTIDE SEQUENCE</scope>
</reference>
<dbReference type="Proteomes" id="UP000663866">
    <property type="component" value="Unassembled WGS sequence"/>
</dbReference>
<protein>
    <submittedName>
        <fullName evidence="1">Uncharacterized protein</fullName>
    </submittedName>
</protein>
<organism evidence="1 2">
    <name type="scientific">Rotaria magnacalcarata</name>
    <dbReference type="NCBI Taxonomy" id="392030"/>
    <lineage>
        <taxon>Eukaryota</taxon>
        <taxon>Metazoa</taxon>
        <taxon>Spiralia</taxon>
        <taxon>Gnathifera</taxon>
        <taxon>Rotifera</taxon>
        <taxon>Eurotatoria</taxon>
        <taxon>Bdelloidea</taxon>
        <taxon>Philodinida</taxon>
        <taxon>Philodinidae</taxon>
        <taxon>Rotaria</taxon>
    </lineage>
</organism>
<comment type="caution">
    <text evidence="1">The sequence shown here is derived from an EMBL/GenBank/DDBJ whole genome shotgun (WGS) entry which is preliminary data.</text>
</comment>
<dbReference type="EMBL" id="CAJOBG010044509">
    <property type="protein sequence ID" value="CAF4436833.1"/>
    <property type="molecule type" value="Genomic_DNA"/>
</dbReference>
<dbReference type="AlphaFoldDB" id="A0A820RK13"/>
<gene>
    <name evidence="1" type="ORF">OVN521_LOCUS37049</name>
</gene>
<name>A0A820RK13_9BILA</name>